<dbReference type="AlphaFoldDB" id="A0A095B2Z8"/>
<proteinExistence type="predicted"/>
<name>A0A095B2Z8_9PROT</name>
<evidence type="ECO:0000313" key="2">
    <source>
        <dbReference type="Proteomes" id="UP000029448"/>
    </source>
</evidence>
<accession>A0A095B2Z8</accession>
<comment type="caution">
    <text evidence="1">The sequence shown here is derived from an EMBL/GenBank/DDBJ whole genome shotgun (WGS) entry which is preliminary data.</text>
</comment>
<sequence>MGRKNCFFFHNYYQQASCKRDDLKRKKIGLIHLMGQTAPSSSLACPP</sequence>
<evidence type="ECO:0000313" key="1">
    <source>
        <dbReference type="EMBL" id="KGB23303.1"/>
    </source>
</evidence>
<dbReference type="EMBL" id="JOKM01000062">
    <property type="protein sequence ID" value="KGB23303.1"/>
    <property type="molecule type" value="Genomic_DNA"/>
</dbReference>
<dbReference type="PATRIC" id="fig|104102.7.peg.1717"/>
<organism evidence="1 2">
    <name type="scientific">Acetobacter tropicalis</name>
    <dbReference type="NCBI Taxonomy" id="104102"/>
    <lineage>
        <taxon>Bacteria</taxon>
        <taxon>Pseudomonadati</taxon>
        <taxon>Pseudomonadota</taxon>
        <taxon>Alphaproteobacteria</taxon>
        <taxon>Acetobacterales</taxon>
        <taxon>Acetobacteraceae</taxon>
        <taxon>Acetobacter</taxon>
    </lineage>
</organism>
<protein>
    <submittedName>
        <fullName evidence="1">Uncharacterized protein</fullName>
    </submittedName>
</protein>
<reference evidence="1 2" key="1">
    <citation type="submission" date="2014-06" db="EMBL/GenBank/DDBJ databases">
        <title>Functional and comparative genomic analyses of the Drosophila gut microbiota identify candidate symbiosis factors.</title>
        <authorList>
            <person name="Newell P.D."/>
            <person name="Chaston J.M."/>
            <person name="Douglas A.E."/>
        </authorList>
    </citation>
    <scope>NUCLEOTIDE SEQUENCE [LARGE SCALE GENOMIC DNA]</scope>
    <source>
        <strain evidence="1 2">DmCS_006</strain>
    </source>
</reference>
<gene>
    <name evidence="1" type="ORF">AtDm6_1738</name>
</gene>
<dbReference type="Proteomes" id="UP000029448">
    <property type="component" value="Unassembled WGS sequence"/>
</dbReference>
<keyword evidence="2" id="KW-1185">Reference proteome</keyword>